<protein>
    <submittedName>
        <fullName evidence="1">Uncharacterized protein</fullName>
    </submittedName>
</protein>
<comment type="caution">
    <text evidence="1">The sequence shown here is derived from an EMBL/GenBank/DDBJ whole genome shotgun (WGS) entry which is preliminary data.</text>
</comment>
<dbReference type="Proteomes" id="UP000298493">
    <property type="component" value="Unassembled WGS sequence"/>
</dbReference>
<gene>
    <name evidence="1" type="ORF">E6O75_ATG00228</name>
</gene>
<dbReference type="STRING" id="86259.A0A4Z1PD75"/>
<sequence>MAPKDIIDAYLESVSISDDQFMDLSNPVSAAKLSQFKERVTKVVDDTEPRSFFANVRLALETARKASGTPIQVLRLQIAANMSDTLPIAAYLANTMTIAIECNAWTIPLYPKLFNVSAHVYADTENIKSCKFVAIFIMSIAAPKAGALQDIKFCSLSRGGLPTLNLIRNTSTSSFRSAFDVAKTAALEHGKITVIGVAMVDVHIFKLAQRGTSEQFFSFAHAFIVAIAPEGFVVWHAWGKHGYTITQ</sequence>
<name>A0A4Z1PD75_9PEZI</name>
<dbReference type="AlphaFoldDB" id="A0A4Z1PD75"/>
<keyword evidence="2" id="KW-1185">Reference proteome</keyword>
<reference evidence="1 2" key="1">
    <citation type="submission" date="2019-04" db="EMBL/GenBank/DDBJ databases">
        <title>High contiguity whole genome sequence and gene annotation resource for two Venturia nashicola isolates.</title>
        <authorList>
            <person name="Prokchorchik M."/>
            <person name="Won K."/>
            <person name="Lee Y."/>
            <person name="Choi E.D."/>
            <person name="Segonzac C."/>
            <person name="Sohn K.H."/>
        </authorList>
    </citation>
    <scope>NUCLEOTIDE SEQUENCE [LARGE SCALE GENOMIC DNA]</scope>
    <source>
        <strain evidence="1 2">PRI2</strain>
    </source>
</reference>
<dbReference type="EMBL" id="SNSC02000001">
    <property type="protein sequence ID" value="TID27461.1"/>
    <property type="molecule type" value="Genomic_DNA"/>
</dbReference>
<evidence type="ECO:0000313" key="2">
    <source>
        <dbReference type="Proteomes" id="UP000298493"/>
    </source>
</evidence>
<accession>A0A4Z1PD75</accession>
<evidence type="ECO:0000313" key="1">
    <source>
        <dbReference type="EMBL" id="TID27461.1"/>
    </source>
</evidence>
<organism evidence="1 2">
    <name type="scientific">Venturia nashicola</name>
    <dbReference type="NCBI Taxonomy" id="86259"/>
    <lineage>
        <taxon>Eukaryota</taxon>
        <taxon>Fungi</taxon>
        <taxon>Dikarya</taxon>
        <taxon>Ascomycota</taxon>
        <taxon>Pezizomycotina</taxon>
        <taxon>Dothideomycetes</taxon>
        <taxon>Pleosporomycetidae</taxon>
        <taxon>Venturiales</taxon>
        <taxon>Venturiaceae</taxon>
        <taxon>Venturia</taxon>
    </lineage>
</organism>
<proteinExistence type="predicted"/>